<name>A0A9P6UMM7_9FUNG</name>
<dbReference type="PANTHER" id="PTHR46471">
    <property type="entry name" value="CHITIN DEACETYLASE"/>
    <property type="match status" value="1"/>
</dbReference>
<dbReference type="AlphaFoldDB" id="A0A9P6UMM7"/>
<dbReference type="PROSITE" id="PS51257">
    <property type="entry name" value="PROKAR_LIPOPROTEIN"/>
    <property type="match status" value="1"/>
</dbReference>
<evidence type="ECO:0000313" key="8">
    <source>
        <dbReference type="EMBL" id="KAG0311493.1"/>
    </source>
</evidence>
<keyword evidence="5" id="KW-0119">Carbohydrate metabolism</keyword>
<dbReference type="OrthoDB" id="407355at2759"/>
<dbReference type="PROSITE" id="PS51677">
    <property type="entry name" value="NODB"/>
    <property type="match status" value="1"/>
</dbReference>
<sequence>MLRKYLLAVAAAIAACTFIPSTHASPLPAPVLSLPAEIQELNKRAGASDPVIRACTVPNTFAVTFDDGPGTYTNDLLDYLDKRQIKVTFFVNGLNYNDIKDPAIAATVKRAFAAGHQIASHTWSHADISLATTNLEEEMGKLDVALKELTGKRPVYMRPPYGNTSPAAIEWLVAQGYKIINWNVDTNDWQHPLTFRNNLKPYIDALQTDTTGKTFISLQHDAEPATAQVFSKIAIEYVLSKGFNVVPVGTCLGDNDGWYRD</sequence>
<dbReference type="Proteomes" id="UP000823405">
    <property type="component" value="Unassembled WGS sequence"/>
</dbReference>
<comment type="cofactor">
    <cofactor evidence="1">
        <name>Co(2+)</name>
        <dbReference type="ChEBI" id="CHEBI:48828"/>
    </cofactor>
</comment>
<proteinExistence type="predicted"/>
<dbReference type="Gene3D" id="3.20.20.370">
    <property type="entry name" value="Glycoside hydrolase/deacetylase"/>
    <property type="match status" value="1"/>
</dbReference>
<evidence type="ECO:0000256" key="3">
    <source>
        <dbReference type="ARBA" id="ARBA00022729"/>
    </source>
</evidence>
<reference evidence="8" key="1">
    <citation type="journal article" date="2020" name="Fungal Divers.">
        <title>Resolving the Mortierellaceae phylogeny through synthesis of multi-gene phylogenetics and phylogenomics.</title>
        <authorList>
            <person name="Vandepol N."/>
            <person name="Liber J."/>
            <person name="Desiro A."/>
            <person name="Na H."/>
            <person name="Kennedy M."/>
            <person name="Barry K."/>
            <person name="Grigoriev I.V."/>
            <person name="Miller A.N."/>
            <person name="O'Donnell K."/>
            <person name="Stajich J.E."/>
            <person name="Bonito G."/>
        </authorList>
    </citation>
    <scope>NUCLEOTIDE SEQUENCE</scope>
    <source>
        <strain evidence="8">NVP60</strain>
    </source>
</reference>
<feature type="signal peptide" evidence="6">
    <location>
        <begin position="1"/>
        <end position="24"/>
    </location>
</feature>
<protein>
    <submittedName>
        <fullName evidence="8">Chitin deacetylase</fullName>
    </submittedName>
</protein>
<evidence type="ECO:0000256" key="6">
    <source>
        <dbReference type="SAM" id="SignalP"/>
    </source>
</evidence>
<dbReference type="Pfam" id="PF01522">
    <property type="entry name" value="Polysacc_deac_1"/>
    <property type="match status" value="1"/>
</dbReference>
<keyword evidence="2" id="KW-0479">Metal-binding</keyword>
<dbReference type="GO" id="GO:0016810">
    <property type="term" value="F:hydrolase activity, acting on carbon-nitrogen (but not peptide) bonds"/>
    <property type="evidence" value="ECO:0007669"/>
    <property type="project" value="InterPro"/>
</dbReference>
<organism evidence="8 9">
    <name type="scientific">Linnemannia gamsii</name>
    <dbReference type="NCBI Taxonomy" id="64522"/>
    <lineage>
        <taxon>Eukaryota</taxon>
        <taxon>Fungi</taxon>
        <taxon>Fungi incertae sedis</taxon>
        <taxon>Mucoromycota</taxon>
        <taxon>Mortierellomycotina</taxon>
        <taxon>Mortierellomycetes</taxon>
        <taxon>Mortierellales</taxon>
        <taxon>Mortierellaceae</taxon>
        <taxon>Linnemannia</taxon>
    </lineage>
</organism>
<keyword evidence="4" id="KW-0378">Hydrolase</keyword>
<evidence type="ECO:0000256" key="1">
    <source>
        <dbReference type="ARBA" id="ARBA00001941"/>
    </source>
</evidence>
<dbReference type="SUPFAM" id="SSF88713">
    <property type="entry name" value="Glycoside hydrolase/deacetylase"/>
    <property type="match status" value="1"/>
</dbReference>
<evidence type="ECO:0000313" key="9">
    <source>
        <dbReference type="Proteomes" id="UP000823405"/>
    </source>
</evidence>
<dbReference type="PANTHER" id="PTHR46471:SF2">
    <property type="entry name" value="CHITIN DEACETYLASE-RELATED"/>
    <property type="match status" value="1"/>
</dbReference>
<gene>
    <name evidence="8" type="primary">CDA2_17</name>
    <name evidence="8" type="ORF">BGZ97_011848</name>
</gene>
<accession>A0A9P6UMM7</accession>
<evidence type="ECO:0000256" key="4">
    <source>
        <dbReference type="ARBA" id="ARBA00022801"/>
    </source>
</evidence>
<evidence type="ECO:0000256" key="5">
    <source>
        <dbReference type="ARBA" id="ARBA00023277"/>
    </source>
</evidence>
<dbReference type="EMBL" id="JAAAIN010000710">
    <property type="protein sequence ID" value="KAG0311493.1"/>
    <property type="molecule type" value="Genomic_DNA"/>
</dbReference>
<evidence type="ECO:0000259" key="7">
    <source>
        <dbReference type="PROSITE" id="PS51677"/>
    </source>
</evidence>
<dbReference type="GO" id="GO:0005975">
    <property type="term" value="P:carbohydrate metabolic process"/>
    <property type="evidence" value="ECO:0007669"/>
    <property type="project" value="InterPro"/>
</dbReference>
<keyword evidence="9" id="KW-1185">Reference proteome</keyword>
<feature type="chain" id="PRO_5040258769" evidence="6">
    <location>
        <begin position="25"/>
        <end position="261"/>
    </location>
</feature>
<dbReference type="InterPro" id="IPR002509">
    <property type="entry name" value="NODB_dom"/>
</dbReference>
<keyword evidence="3 6" id="KW-0732">Signal</keyword>
<evidence type="ECO:0000256" key="2">
    <source>
        <dbReference type="ARBA" id="ARBA00022723"/>
    </source>
</evidence>
<comment type="caution">
    <text evidence="8">The sequence shown here is derived from an EMBL/GenBank/DDBJ whole genome shotgun (WGS) entry which is preliminary data.</text>
</comment>
<dbReference type="GO" id="GO:0046872">
    <property type="term" value="F:metal ion binding"/>
    <property type="evidence" value="ECO:0007669"/>
    <property type="project" value="UniProtKB-KW"/>
</dbReference>
<dbReference type="InterPro" id="IPR011330">
    <property type="entry name" value="Glyco_hydro/deAcase_b/a-brl"/>
</dbReference>
<feature type="domain" description="NodB homology" evidence="7">
    <location>
        <begin position="59"/>
        <end position="246"/>
    </location>
</feature>